<sequence>MDIMNDSLTLLPVAVALLPLVLLLLLKRLRFGRLPPGPRPWPVVGNLFHIEPVQCRCFLEWARRYGPIMTVWFGSQPTVVVSTPELAREVLKTHDAQLAGRLRTRSADRFSHGGQDIIWADYGPHYVKVRRLCNQELFAPRRLEGLRPIREDEVTAMVQSVHAGATGDRRGKAMAVRDHLSKVGFNNITRTAFGKRFVDATTGELDEQGREFKGIVANGIKIGASLSLAEHVPWLRWLFPLDEELYSAHNDRRDRLTVRIMEEQQGQAQAQEAGGTAKQHFVHALFTLREQYSLSDDTVIGLLWDMVTAGMDTTVISVEFAMAELVSNPSVQEKAQEELDRVVGRDRVMSETDIPNLPYLQAVVKESIRLHPPTPLLVPHRASAAVKIAGYDIPKGATVAVNVWAIARDPTVWDSPLQFRPERFLHESIDIKGCDYRVLPFGAGRRMCPGAQLGINLVTSVIGHLLHHFTWALPQGTQPKDVDMMESPGIVAFMATPLHAVATPRLQKEDLYERVPVEM</sequence>
<reference evidence="1" key="2">
    <citation type="submission" date="2025-09" db="UniProtKB">
        <authorList>
            <consortium name="EnsemblPlants"/>
        </authorList>
    </citation>
    <scope>IDENTIFICATION</scope>
</reference>
<protein>
    <submittedName>
        <fullName evidence="1">Uncharacterized protein</fullName>
    </submittedName>
</protein>
<organism evidence="1 2">
    <name type="scientific">Avena sativa</name>
    <name type="common">Oat</name>
    <dbReference type="NCBI Taxonomy" id="4498"/>
    <lineage>
        <taxon>Eukaryota</taxon>
        <taxon>Viridiplantae</taxon>
        <taxon>Streptophyta</taxon>
        <taxon>Embryophyta</taxon>
        <taxon>Tracheophyta</taxon>
        <taxon>Spermatophyta</taxon>
        <taxon>Magnoliopsida</taxon>
        <taxon>Liliopsida</taxon>
        <taxon>Poales</taxon>
        <taxon>Poaceae</taxon>
        <taxon>BOP clade</taxon>
        <taxon>Pooideae</taxon>
        <taxon>Poodae</taxon>
        <taxon>Poeae</taxon>
        <taxon>Poeae Chloroplast Group 1 (Aveneae type)</taxon>
        <taxon>Aveninae</taxon>
        <taxon>Avena</taxon>
    </lineage>
</organism>
<accession>A0ACD5XWV5</accession>
<evidence type="ECO:0000313" key="1">
    <source>
        <dbReference type="EnsemblPlants" id="AVESA.00010b.r2.5CG0866940.1.CDS"/>
    </source>
</evidence>
<reference evidence="1" key="1">
    <citation type="submission" date="2021-05" db="EMBL/GenBank/DDBJ databases">
        <authorList>
            <person name="Scholz U."/>
            <person name="Mascher M."/>
            <person name="Fiebig A."/>
        </authorList>
    </citation>
    <scope>NUCLEOTIDE SEQUENCE [LARGE SCALE GENOMIC DNA]</scope>
</reference>
<dbReference type="EnsemblPlants" id="AVESA.00010b.r2.5CG0866940.1">
    <property type="protein sequence ID" value="AVESA.00010b.r2.5CG0866940.1.CDS"/>
    <property type="gene ID" value="AVESA.00010b.r2.5CG0866940"/>
</dbReference>
<keyword evidence="2" id="KW-1185">Reference proteome</keyword>
<proteinExistence type="predicted"/>
<evidence type="ECO:0000313" key="2">
    <source>
        <dbReference type="Proteomes" id="UP001732700"/>
    </source>
</evidence>
<dbReference type="Proteomes" id="UP001732700">
    <property type="component" value="Chromosome 5C"/>
</dbReference>
<name>A0ACD5XWV5_AVESA</name>